<name>A0A375YXG4_MYCSH</name>
<evidence type="ECO:0000313" key="1">
    <source>
        <dbReference type="EMBL" id="SRX93603.1"/>
    </source>
</evidence>
<organism evidence="1 2">
    <name type="scientific">Mycobacterium shimoidei</name>
    <dbReference type="NCBI Taxonomy" id="29313"/>
    <lineage>
        <taxon>Bacteria</taxon>
        <taxon>Bacillati</taxon>
        <taxon>Actinomycetota</taxon>
        <taxon>Actinomycetes</taxon>
        <taxon>Mycobacteriales</taxon>
        <taxon>Mycobacteriaceae</taxon>
        <taxon>Mycobacterium</taxon>
    </lineage>
</organism>
<dbReference type="AlphaFoldDB" id="A0A375YXG4"/>
<dbReference type="Proteomes" id="UP000252015">
    <property type="component" value="Unassembled WGS sequence"/>
</dbReference>
<gene>
    <name evidence="1" type="ORF">MSP7336_01842</name>
</gene>
<accession>A0A375YXG4</accession>
<dbReference type="RefSeq" id="WP_113963577.1">
    <property type="nucleotide sequence ID" value="NZ_UEGW01000001.1"/>
</dbReference>
<proteinExistence type="predicted"/>
<evidence type="ECO:0000313" key="2">
    <source>
        <dbReference type="Proteomes" id="UP000252015"/>
    </source>
</evidence>
<dbReference type="EMBL" id="UEGW01000001">
    <property type="protein sequence ID" value="SRX93603.1"/>
    <property type="molecule type" value="Genomic_DNA"/>
</dbReference>
<protein>
    <submittedName>
        <fullName evidence="1">Uncharacterized protein</fullName>
    </submittedName>
</protein>
<keyword evidence="2" id="KW-1185">Reference proteome</keyword>
<reference evidence="1 2" key="1">
    <citation type="submission" date="2018-05" db="EMBL/GenBank/DDBJ databases">
        <authorList>
            <consortium name="IHU Genomes"/>
        </authorList>
    </citation>
    <scope>NUCLEOTIDE SEQUENCE [LARGE SCALE GENOMIC DNA]</scope>
    <source>
        <strain evidence="1 2">P7336</strain>
    </source>
</reference>
<sequence length="83" mass="9279">MNQLHFAADLRRFDPEDVLGPDNFDAYYVIDSVDYDAATGRSTATLRPLPPADLADRRRAALSAMTKRARIAQLFNPMPGVDR</sequence>